<protein>
    <submittedName>
        <fullName evidence="2">Uncharacterized protein</fullName>
    </submittedName>
</protein>
<keyword evidence="1" id="KW-0812">Transmembrane</keyword>
<evidence type="ECO:0000313" key="2">
    <source>
        <dbReference type="EMBL" id="EMR00151.1"/>
    </source>
</evidence>
<feature type="transmembrane region" description="Helical" evidence="1">
    <location>
        <begin position="84"/>
        <end position="103"/>
    </location>
</feature>
<evidence type="ECO:0000256" key="1">
    <source>
        <dbReference type="SAM" id="Phobius"/>
    </source>
</evidence>
<gene>
    <name evidence="2" type="ORF">ADIAG_00158</name>
</gene>
<dbReference type="PATRIC" id="fig|1276920.7.peg.154"/>
<keyword evidence="1" id="KW-1133">Transmembrane helix</keyword>
<proteinExistence type="predicted"/>
<accession>M7MYX5</accession>
<sequence length="183" mass="19379">MSQHVSLKSAVATGYGRQETEWVGGVVMSSPAVSRGPGSGPVHDFFTIALRSGWRWLAMSMLLVSALAHTTVVAPGLAETTYMGVLFIGLILADLMLIAALWIRDSPAMWTLTAIITGLAFLAYVLSRTVGLPQSSGYIGDWVSGPGLASIASEAVSCIVALWVLTRHFTRARQPSHVPPVSG</sequence>
<keyword evidence="3" id="KW-1185">Reference proteome</keyword>
<reference evidence="2 3" key="1">
    <citation type="journal article" date="2013" name="Genome Announc.">
        <title>Draft Genome Sequence of Arthrobacter gangotriensis Strain Lz1yT, Isolated from a Penguin Rookery Soil Sample Collected in Antarctica, near the Indian Station Dakshin Gangotri.</title>
        <authorList>
            <person name="Shivaji S."/>
            <person name="Ara S."/>
            <person name="Bandi S."/>
            <person name="Singh A."/>
            <person name="Kumar Pinnaka A."/>
        </authorList>
    </citation>
    <scope>NUCLEOTIDE SEQUENCE [LARGE SCALE GENOMIC DNA]</scope>
    <source>
        <strain evidence="2 3">Lz1y</strain>
    </source>
</reference>
<dbReference type="STRING" id="1276920.ADIAG_00158"/>
<feature type="transmembrane region" description="Helical" evidence="1">
    <location>
        <begin position="110"/>
        <end position="127"/>
    </location>
</feature>
<dbReference type="eggNOG" id="ENOG50347AY">
    <property type="taxonomic scope" value="Bacteria"/>
</dbReference>
<dbReference type="EMBL" id="AOCK01000001">
    <property type="protein sequence ID" value="EMR00151.1"/>
    <property type="molecule type" value="Genomic_DNA"/>
</dbReference>
<feature type="transmembrane region" description="Helical" evidence="1">
    <location>
        <begin position="56"/>
        <end position="78"/>
    </location>
</feature>
<organism evidence="2 3">
    <name type="scientific">Paeniglutamicibacter gangotriensis Lz1y</name>
    <dbReference type="NCBI Taxonomy" id="1276920"/>
    <lineage>
        <taxon>Bacteria</taxon>
        <taxon>Bacillati</taxon>
        <taxon>Actinomycetota</taxon>
        <taxon>Actinomycetes</taxon>
        <taxon>Micrococcales</taxon>
        <taxon>Micrococcaceae</taxon>
        <taxon>Paeniglutamicibacter</taxon>
    </lineage>
</organism>
<feature type="transmembrane region" description="Helical" evidence="1">
    <location>
        <begin position="147"/>
        <end position="165"/>
    </location>
</feature>
<comment type="caution">
    <text evidence="2">The sequence shown here is derived from an EMBL/GenBank/DDBJ whole genome shotgun (WGS) entry which is preliminary data.</text>
</comment>
<dbReference type="Proteomes" id="UP000012015">
    <property type="component" value="Unassembled WGS sequence"/>
</dbReference>
<keyword evidence="1" id="KW-0472">Membrane</keyword>
<evidence type="ECO:0000313" key="3">
    <source>
        <dbReference type="Proteomes" id="UP000012015"/>
    </source>
</evidence>
<name>M7MYX5_9MICC</name>
<dbReference type="AlphaFoldDB" id="M7MYX5"/>